<evidence type="ECO:0000313" key="2">
    <source>
        <dbReference type="Proteomes" id="UP001055811"/>
    </source>
</evidence>
<name>A0ACB9ANC9_CICIN</name>
<dbReference type="EMBL" id="CM042015">
    <property type="protein sequence ID" value="KAI3711150.1"/>
    <property type="molecule type" value="Genomic_DNA"/>
</dbReference>
<reference evidence="2" key="1">
    <citation type="journal article" date="2022" name="Mol. Ecol. Resour.">
        <title>The genomes of chicory, endive, great burdock and yacon provide insights into Asteraceae palaeo-polyploidization history and plant inulin production.</title>
        <authorList>
            <person name="Fan W."/>
            <person name="Wang S."/>
            <person name="Wang H."/>
            <person name="Wang A."/>
            <person name="Jiang F."/>
            <person name="Liu H."/>
            <person name="Zhao H."/>
            <person name="Xu D."/>
            <person name="Zhang Y."/>
        </authorList>
    </citation>
    <scope>NUCLEOTIDE SEQUENCE [LARGE SCALE GENOMIC DNA]</scope>
    <source>
        <strain evidence="2">cv. Punajuju</strain>
    </source>
</reference>
<accession>A0ACB9ANC9</accession>
<proteinExistence type="predicted"/>
<protein>
    <submittedName>
        <fullName evidence="1">Uncharacterized protein</fullName>
    </submittedName>
</protein>
<dbReference type="Proteomes" id="UP001055811">
    <property type="component" value="Linkage Group LG07"/>
</dbReference>
<sequence length="301" mass="35188">MEVLIPNGSQVSKYSTNKIDTKQKVSTFLQFGRKRKVRSLIDSQRRIHQGSSLKKTRTHVKKDAHSDEIKAFHGRNIMPNYVTAPNVCDSDEDDSEEEYDEYEYIPSSSRRSNNMKMPNIDFDDDVKLQHLHYLINSLLPFLKQICEEQMQELAIEAFAQGVPQSSLHIKQINCSNDERIYWMKEKRMEILLNVVCMIVLHNNIGGDTGGALWDIFRRDDVKLLENYLLKHSIEFRHTYCCPINKVYHPIHDQAFYLTLEHKRKLKEEYGVEPWSFEQRVGEAVFIPAGCPHQVRNLKNCS</sequence>
<evidence type="ECO:0000313" key="1">
    <source>
        <dbReference type="EMBL" id="KAI3711150.1"/>
    </source>
</evidence>
<organism evidence="1 2">
    <name type="scientific">Cichorium intybus</name>
    <name type="common">Chicory</name>
    <dbReference type="NCBI Taxonomy" id="13427"/>
    <lineage>
        <taxon>Eukaryota</taxon>
        <taxon>Viridiplantae</taxon>
        <taxon>Streptophyta</taxon>
        <taxon>Embryophyta</taxon>
        <taxon>Tracheophyta</taxon>
        <taxon>Spermatophyta</taxon>
        <taxon>Magnoliopsida</taxon>
        <taxon>eudicotyledons</taxon>
        <taxon>Gunneridae</taxon>
        <taxon>Pentapetalae</taxon>
        <taxon>asterids</taxon>
        <taxon>campanulids</taxon>
        <taxon>Asterales</taxon>
        <taxon>Asteraceae</taxon>
        <taxon>Cichorioideae</taxon>
        <taxon>Cichorieae</taxon>
        <taxon>Cichoriinae</taxon>
        <taxon>Cichorium</taxon>
    </lineage>
</organism>
<gene>
    <name evidence="1" type="ORF">L2E82_41025</name>
</gene>
<reference evidence="1 2" key="2">
    <citation type="journal article" date="2022" name="Mol. Ecol. Resour.">
        <title>The genomes of chicory, endive, great burdock and yacon provide insights into Asteraceae paleo-polyploidization history and plant inulin production.</title>
        <authorList>
            <person name="Fan W."/>
            <person name="Wang S."/>
            <person name="Wang H."/>
            <person name="Wang A."/>
            <person name="Jiang F."/>
            <person name="Liu H."/>
            <person name="Zhao H."/>
            <person name="Xu D."/>
            <person name="Zhang Y."/>
        </authorList>
    </citation>
    <scope>NUCLEOTIDE SEQUENCE [LARGE SCALE GENOMIC DNA]</scope>
    <source>
        <strain evidence="2">cv. Punajuju</strain>
        <tissue evidence="1">Leaves</tissue>
    </source>
</reference>
<comment type="caution">
    <text evidence="1">The sequence shown here is derived from an EMBL/GenBank/DDBJ whole genome shotgun (WGS) entry which is preliminary data.</text>
</comment>
<keyword evidence="2" id="KW-1185">Reference proteome</keyword>